<dbReference type="Proteomes" id="UP000321425">
    <property type="component" value="Unassembled WGS sequence"/>
</dbReference>
<gene>
    <name evidence="1" type="ORF">APU01nite_12000</name>
    <name evidence="2" type="ORF">SAMN04488100_10948</name>
</gene>
<dbReference type="OrthoDB" id="2193340at2"/>
<dbReference type="STRING" id="426703.SAMN04488100_10948"/>
<dbReference type="Proteomes" id="UP000198548">
    <property type="component" value="Unassembled WGS sequence"/>
</dbReference>
<evidence type="ECO:0000313" key="3">
    <source>
        <dbReference type="Proteomes" id="UP000198548"/>
    </source>
</evidence>
<accession>A0A1H7SS29</accession>
<dbReference type="RefSeq" id="WP_091487558.1">
    <property type="nucleotide sequence ID" value="NZ_BJUX01000011.1"/>
</dbReference>
<dbReference type="EMBL" id="FOBL01000009">
    <property type="protein sequence ID" value="SEL75179.1"/>
    <property type="molecule type" value="Genomic_DNA"/>
</dbReference>
<evidence type="ECO:0000313" key="1">
    <source>
        <dbReference type="EMBL" id="GEK89161.1"/>
    </source>
</evidence>
<name>A0A1H7SS29_9LACT</name>
<organism evidence="2 3">
    <name type="scientific">Alkalibacterium putridalgicola</name>
    <dbReference type="NCBI Taxonomy" id="426703"/>
    <lineage>
        <taxon>Bacteria</taxon>
        <taxon>Bacillati</taxon>
        <taxon>Bacillota</taxon>
        <taxon>Bacilli</taxon>
        <taxon>Lactobacillales</taxon>
        <taxon>Carnobacteriaceae</taxon>
        <taxon>Alkalibacterium</taxon>
    </lineage>
</organism>
<reference evidence="2 3" key="1">
    <citation type="submission" date="2016-10" db="EMBL/GenBank/DDBJ databases">
        <authorList>
            <person name="de Groot N.N."/>
        </authorList>
    </citation>
    <scope>NUCLEOTIDE SEQUENCE [LARGE SCALE GENOMIC DNA]</scope>
    <source>
        <strain evidence="2 3">DSM 19182</strain>
    </source>
</reference>
<proteinExistence type="predicted"/>
<dbReference type="EMBL" id="BJUX01000011">
    <property type="protein sequence ID" value="GEK89161.1"/>
    <property type="molecule type" value="Genomic_DNA"/>
</dbReference>
<protein>
    <submittedName>
        <fullName evidence="2">Uncharacterized protein</fullName>
    </submittedName>
</protein>
<reference evidence="1 4" key="2">
    <citation type="submission" date="2019-07" db="EMBL/GenBank/DDBJ databases">
        <title>Whole genome shotgun sequence of Alkalibacterium putridalgicola NBRC 103243.</title>
        <authorList>
            <person name="Hosoyama A."/>
            <person name="Uohara A."/>
            <person name="Ohji S."/>
            <person name="Ichikawa N."/>
        </authorList>
    </citation>
    <scope>NUCLEOTIDE SEQUENCE [LARGE SCALE GENOMIC DNA]</scope>
    <source>
        <strain evidence="1 4">NBRC 103243</strain>
    </source>
</reference>
<keyword evidence="4" id="KW-1185">Reference proteome</keyword>
<evidence type="ECO:0000313" key="2">
    <source>
        <dbReference type="EMBL" id="SEL75179.1"/>
    </source>
</evidence>
<dbReference type="AlphaFoldDB" id="A0A1H7SS29"/>
<evidence type="ECO:0000313" key="4">
    <source>
        <dbReference type="Proteomes" id="UP000321425"/>
    </source>
</evidence>
<sequence>MYEDQDFIMRQIKGYAKGLGVLLDISSLKELLKLEFSVEEDLTDREIESIIYTARVENYINRRLLSEEELEKMLGLPPEQLDRLTTTTETASEDELDKLKKLIEDEQYWLNQDTSDQ</sequence>